<keyword evidence="8 17" id="KW-0378">Hydrolase</keyword>
<dbReference type="GO" id="GO:0004415">
    <property type="term" value="F:hyalurononglucosaminidase activity"/>
    <property type="evidence" value="ECO:0007669"/>
    <property type="project" value="UniProtKB-UniRule"/>
</dbReference>
<protein>
    <recommendedName>
        <fullName evidence="17">Hyaluronidase</fullName>
        <ecNumber evidence="17">3.2.1.35</ecNumber>
    </recommendedName>
</protein>
<evidence type="ECO:0000313" key="19">
    <source>
        <dbReference type="Proteomes" id="UP000221080"/>
    </source>
</evidence>
<reference evidence="20" key="2">
    <citation type="submission" date="2025-08" db="UniProtKB">
        <authorList>
            <consortium name="RefSeq"/>
        </authorList>
    </citation>
    <scope>IDENTIFICATION</scope>
    <source>
        <tissue evidence="20">Blood</tissue>
    </source>
</reference>
<dbReference type="FunFam" id="3.20.20.70:FF:000065">
    <property type="entry name" value="Hyaluronidase"/>
    <property type="match status" value="1"/>
</dbReference>
<evidence type="ECO:0000256" key="7">
    <source>
        <dbReference type="ARBA" id="ARBA00022729"/>
    </source>
</evidence>
<evidence type="ECO:0000256" key="16">
    <source>
        <dbReference type="PIRSR" id="PIRSR038193-3"/>
    </source>
</evidence>
<dbReference type="CTD" id="3373"/>
<evidence type="ECO:0000256" key="18">
    <source>
        <dbReference type="SAM" id="MobiDB-lite"/>
    </source>
</evidence>
<evidence type="ECO:0000313" key="20">
    <source>
        <dbReference type="RefSeq" id="XP_047014630.1"/>
    </source>
</evidence>
<dbReference type="GO" id="GO:0005975">
    <property type="term" value="P:carbohydrate metabolic process"/>
    <property type="evidence" value="ECO:0007669"/>
    <property type="project" value="UniProtKB-UniRule"/>
</dbReference>
<feature type="disulfide bond" evidence="16">
    <location>
        <begin position="103"/>
        <end position="395"/>
    </location>
</feature>
<dbReference type="InterPro" id="IPR017853">
    <property type="entry name" value="GH"/>
</dbReference>
<feature type="disulfide bond" evidence="16">
    <location>
        <begin position="267"/>
        <end position="282"/>
    </location>
</feature>
<evidence type="ECO:0000256" key="3">
    <source>
        <dbReference type="ARBA" id="ARBA00004613"/>
    </source>
</evidence>
<keyword evidence="19" id="KW-1185">Reference proteome</keyword>
<dbReference type="AlphaFoldDB" id="A0A979F3Z9"/>
<dbReference type="InterPro" id="IPR018155">
    <property type="entry name" value="Hyaluronidase"/>
</dbReference>
<evidence type="ECO:0000256" key="5">
    <source>
        <dbReference type="ARBA" id="ARBA00022525"/>
    </source>
</evidence>
<evidence type="ECO:0000256" key="14">
    <source>
        <dbReference type="PIRSR" id="PIRSR038193-1"/>
    </source>
</evidence>
<keyword evidence="7" id="KW-0732">Signal</keyword>
<keyword evidence="6" id="KW-0245">EGF-like domain</keyword>
<dbReference type="OrthoDB" id="5796153at2759"/>
<feature type="disulfide bond" evidence="16">
    <location>
        <begin position="420"/>
        <end position="431"/>
    </location>
</feature>
<dbReference type="EC" id="3.2.1.35" evidence="17"/>
<dbReference type="Pfam" id="PF01630">
    <property type="entry name" value="Glyco_hydro_56"/>
    <property type="match status" value="1"/>
</dbReference>
<evidence type="ECO:0000256" key="2">
    <source>
        <dbReference type="ARBA" id="ARBA00004371"/>
    </source>
</evidence>
<feature type="glycosylation site" description="N-linked (GlcNAc...) asparagine" evidence="15">
    <location>
        <position position="412"/>
    </location>
</feature>
<evidence type="ECO:0000256" key="1">
    <source>
        <dbReference type="ARBA" id="ARBA00000251"/>
    </source>
</evidence>
<feature type="disulfide bond" evidence="16">
    <location>
        <begin position="487"/>
        <end position="496"/>
    </location>
</feature>
<keyword evidence="9 16" id="KW-1015">Disulfide bond</keyword>
<dbReference type="GO" id="GO:0031410">
    <property type="term" value="C:cytoplasmic vesicle"/>
    <property type="evidence" value="ECO:0007669"/>
    <property type="project" value="TreeGrafter"/>
</dbReference>
<evidence type="ECO:0000256" key="10">
    <source>
        <dbReference type="ARBA" id="ARBA00023180"/>
    </source>
</evidence>
<evidence type="ECO:0000256" key="11">
    <source>
        <dbReference type="ARBA" id="ARBA00023228"/>
    </source>
</evidence>
<dbReference type="RefSeq" id="XP_047014630.1">
    <property type="nucleotide sequence ID" value="XM_047158674.2"/>
</dbReference>
<proteinExistence type="inferred from homology"/>
<evidence type="ECO:0000256" key="4">
    <source>
        <dbReference type="ARBA" id="ARBA00008871"/>
    </source>
</evidence>
<keyword evidence="10" id="KW-0325">Glycoprotein</keyword>
<evidence type="ECO:0000256" key="12">
    <source>
        <dbReference type="ARBA" id="ARBA00023295"/>
    </source>
</evidence>
<keyword evidence="12 17" id="KW-0326">Glycosidase</keyword>
<feature type="compositionally biased region" description="Polar residues" evidence="18">
    <location>
        <begin position="1"/>
        <end position="12"/>
    </location>
</feature>
<evidence type="ECO:0000256" key="9">
    <source>
        <dbReference type="ARBA" id="ARBA00023157"/>
    </source>
</evidence>
<feature type="region of interest" description="Disordered" evidence="18">
    <location>
        <begin position="1"/>
        <end position="21"/>
    </location>
</feature>
<evidence type="ECO:0000256" key="8">
    <source>
        <dbReference type="ARBA" id="ARBA00022801"/>
    </source>
</evidence>
<dbReference type="PIRSF" id="PIRSF038193">
    <property type="entry name" value="Hyaluronidase"/>
    <property type="match status" value="1"/>
</dbReference>
<comment type="subcellular location">
    <subcellularLocation>
        <location evidence="2">Lysosome</location>
    </subcellularLocation>
    <subcellularLocation>
        <location evidence="3">Secreted</location>
    </subcellularLocation>
</comment>
<comment type="catalytic activity">
    <reaction evidence="1 17">
        <text>Random hydrolysis of (1-&gt;4)-linkages between N-acetyl-beta-D-glucosamine and D-glucuronate residues in hyaluronate.</text>
        <dbReference type="EC" id="3.2.1.35"/>
    </reaction>
</comment>
<gene>
    <name evidence="20" type="primary">hyal1</name>
</gene>
<dbReference type="PRINTS" id="PR00846">
    <property type="entry name" value="GLHYDRLASE56"/>
</dbReference>
<organism evidence="19 20">
    <name type="scientific">Ictalurus punctatus</name>
    <name type="common">Channel catfish</name>
    <name type="synonym">Silurus punctatus</name>
    <dbReference type="NCBI Taxonomy" id="7998"/>
    <lineage>
        <taxon>Eukaryota</taxon>
        <taxon>Metazoa</taxon>
        <taxon>Chordata</taxon>
        <taxon>Craniata</taxon>
        <taxon>Vertebrata</taxon>
        <taxon>Euteleostomi</taxon>
        <taxon>Actinopterygii</taxon>
        <taxon>Neopterygii</taxon>
        <taxon>Teleostei</taxon>
        <taxon>Ostariophysi</taxon>
        <taxon>Siluriformes</taxon>
        <taxon>Ictaluridae</taxon>
        <taxon>Ictalurus</taxon>
    </lineage>
</organism>
<dbReference type="GO" id="GO:0030214">
    <property type="term" value="P:hyaluronan catabolic process"/>
    <property type="evidence" value="ECO:0007669"/>
    <property type="project" value="TreeGrafter"/>
</dbReference>
<dbReference type="GO" id="GO:0005576">
    <property type="term" value="C:extracellular region"/>
    <property type="evidence" value="ECO:0007669"/>
    <property type="project" value="UniProtKB-SubCell"/>
</dbReference>
<keyword evidence="5" id="KW-0964">Secreted</keyword>
<dbReference type="GO" id="GO:0005764">
    <property type="term" value="C:lysosome"/>
    <property type="evidence" value="ECO:0007669"/>
    <property type="project" value="UniProtKB-SubCell"/>
</dbReference>
<dbReference type="InterPro" id="IPR013785">
    <property type="entry name" value="Aldolase_TIM"/>
</dbReference>
<evidence type="ECO:0000256" key="13">
    <source>
        <dbReference type="PIRNR" id="PIRNR038193"/>
    </source>
</evidence>
<feature type="active site" description="Proton donor" evidence="14">
    <location>
        <position position="191"/>
    </location>
</feature>
<dbReference type="PANTHER" id="PTHR11769:SF23">
    <property type="entry name" value="HYALURONIDASE-1"/>
    <property type="match status" value="1"/>
</dbReference>
<dbReference type="PANTHER" id="PTHR11769">
    <property type="entry name" value="HYALURONIDASE"/>
    <property type="match status" value="1"/>
</dbReference>
<evidence type="ECO:0000256" key="6">
    <source>
        <dbReference type="ARBA" id="ARBA00022536"/>
    </source>
</evidence>
<name>A0A979F3Z9_ICTPU</name>
<accession>A0A979F3Z9</accession>
<dbReference type="Proteomes" id="UP000221080">
    <property type="component" value="Chromosome 11"/>
</dbReference>
<sequence>MPGPKVSQQNIECHTPSASLPSSHSASWCHLLTRLQGPPQLLERRENKQKFSKIICSMGTTAHWTCRLIFLCTFLTCPIVSCPLKLLPESPFFTVWNAPTAKCAAQYGVDLDLSIFDIIHNRNQSFNGSNIIIFYSDKLGFYPHYTDKNESVYGGVPQNFSLHDHLSQAWADLQNMMPDKAFSGLAVVDWERWRPLWERNWNSKEVYQQGSRALVRAKHPDWKPAQIEAKAKEDFEAAAQAFMEQTIKLGRDERPGGLWGFYGFPCCYNYQYKKNETYTGECPTLDMKRNNKLSWLWNVSTALYPDIYLDLSLKGHDRDIVLYAQHRIMEGMRVREQVSPTQPVVIPYARIVYTYSMTFLSQEDLVHTIGESVALGAAGVVLWGDAIYSTNKSTCLAVKNYLDETLGQYLVNVTEAAVLCSKKLCSFNGRCVRRDPGSSAYLHLDPAVWTIIHRARLPDLNTNSPPYVIQMNKEEQYHFTKPFKCQCYPGWGGKRCEQQDPKPGQRK</sequence>
<evidence type="ECO:0000256" key="15">
    <source>
        <dbReference type="PIRSR" id="PIRSR038193-2"/>
    </source>
</evidence>
<feature type="disulfide bond" evidence="16">
    <location>
        <begin position="425"/>
        <end position="485"/>
    </location>
</feature>
<evidence type="ECO:0000256" key="17">
    <source>
        <dbReference type="RuleBase" id="RU610713"/>
    </source>
</evidence>
<dbReference type="Gene3D" id="3.20.20.70">
    <property type="entry name" value="Aldolase class I"/>
    <property type="match status" value="1"/>
</dbReference>
<dbReference type="GeneID" id="108271980"/>
<dbReference type="SUPFAM" id="SSF51445">
    <property type="entry name" value="(Trans)glycosidases"/>
    <property type="match status" value="1"/>
</dbReference>
<comment type="similarity">
    <text evidence="4 13 17">Belongs to the glycosyl hydrolase 56 family.</text>
</comment>
<keyword evidence="11" id="KW-0458">Lysosome</keyword>
<reference evidence="19" key="1">
    <citation type="journal article" date="2016" name="Nat. Commun.">
        <title>The channel catfish genome sequence provides insights into the evolution of scale formation in teleosts.</title>
        <authorList>
            <person name="Liu Z."/>
            <person name="Liu S."/>
            <person name="Yao J."/>
            <person name="Bao L."/>
            <person name="Zhang J."/>
            <person name="Li Y."/>
            <person name="Jiang C."/>
            <person name="Sun L."/>
            <person name="Wang R."/>
            <person name="Zhang Y."/>
            <person name="Zhou T."/>
            <person name="Zeng Q."/>
            <person name="Fu Q."/>
            <person name="Gao S."/>
            <person name="Li N."/>
            <person name="Koren S."/>
            <person name="Jiang Y."/>
            <person name="Zimin A."/>
            <person name="Xu P."/>
            <person name="Phillippy A.M."/>
            <person name="Geng X."/>
            <person name="Song L."/>
            <person name="Sun F."/>
            <person name="Li C."/>
            <person name="Wang X."/>
            <person name="Chen A."/>
            <person name="Jin Y."/>
            <person name="Yuan Z."/>
            <person name="Yang Y."/>
            <person name="Tan S."/>
            <person name="Peatman E."/>
            <person name="Lu J."/>
            <person name="Qin Z."/>
            <person name="Dunham R."/>
            <person name="Li Z."/>
            <person name="Sonstegard T."/>
            <person name="Feng J."/>
            <person name="Danzmann R.G."/>
            <person name="Schroeder S."/>
            <person name="Scheffler B."/>
            <person name="Duke M.V."/>
            <person name="Ballard L."/>
            <person name="Kucuktas H."/>
            <person name="Kaltenboeck L."/>
            <person name="Liu H."/>
            <person name="Armbruster J."/>
            <person name="Xie Y."/>
            <person name="Kirby M.L."/>
            <person name="Tian Y."/>
            <person name="Flanagan M.E."/>
            <person name="Mu W."/>
            <person name="Waldbieser G.C."/>
        </authorList>
    </citation>
    <scope>NUCLEOTIDE SEQUENCE [LARGE SCALE GENOMIC DNA]</scope>
    <source>
        <strain evidence="19">SDA103</strain>
    </source>
</reference>